<proteinExistence type="predicted"/>
<dbReference type="RefSeq" id="WP_052205141.1">
    <property type="nucleotide sequence ID" value="NZ_CP012342.1"/>
</dbReference>
<protein>
    <submittedName>
        <fullName evidence="1">Uncharacterized protein</fullName>
    </submittedName>
</protein>
<accession>A0A0K1RBT1</accession>
<dbReference type="Proteomes" id="UP000060016">
    <property type="component" value="Chromosome"/>
</dbReference>
<dbReference type="PATRIC" id="fig|156976.3.peg.1307"/>
<keyword evidence="2" id="KW-1185">Reference proteome</keyword>
<evidence type="ECO:0000313" key="1">
    <source>
        <dbReference type="EMBL" id="AKV58885.1"/>
    </source>
</evidence>
<evidence type="ECO:0000313" key="2">
    <source>
        <dbReference type="Proteomes" id="UP000060016"/>
    </source>
</evidence>
<dbReference type="AlphaFoldDB" id="A0A0K1RBT1"/>
<reference evidence="1 2" key="1">
    <citation type="submission" date="2015-08" db="EMBL/GenBank/DDBJ databases">
        <authorList>
            <person name="Babu N.S."/>
            <person name="Beckwith C.J."/>
            <person name="Beseler K.G."/>
            <person name="Brison A."/>
            <person name="Carone J.V."/>
            <person name="Caskin T.P."/>
            <person name="Diamond M."/>
            <person name="Durham M.E."/>
            <person name="Foxe J.M."/>
            <person name="Go M."/>
            <person name="Henderson B.A."/>
            <person name="Jones I.B."/>
            <person name="McGettigan J.A."/>
            <person name="Micheletti S.J."/>
            <person name="Nasrallah M.E."/>
            <person name="Ortiz D."/>
            <person name="Piller C.R."/>
            <person name="Privatt S.R."/>
            <person name="Schneider S.L."/>
            <person name="Sharp S."/>
            <person name="Smith T.C."/>
            <person name="Stanton J.D."/>
            <person name="Ullery H.E."/>
            <person name="Wilson R.J."/>
            <person name="Serrano M.G."/>
            <person name="Buck G."/>
            <person name="Lee V."/>
            <person name="Wang Y."/>
            <person name="Carvalho R."/>
            <person name="Voegtly L."/>
            <person name="Shi R."/>
            <person name="Duckworth R."/>
            <person name="Johnson A."/>
            <person name="Loviza R."/>
            <person name="Walstead R."/>
            <person name="Shah Z."/>
            <person name="Kiflezghi M."/>
            <person name="Wade K."/>
            <person name="Ball S.L."/>
            <person name="Bradley K.W."/>
            <person name="Asai D.J."/>
            <person name="Bowman C.A."/>
            <person name="Russell D.A."/>
            <person name="Pope W.H."/>
            <person name="Jacobs-Sera D."/>
            <person name="Hendrix R.W."/>
            <person name="Hatfull G.F."/>
        </authorList>
    </citation>
    <scope>NUCLEOTIDE SEQUENCE [LARGE SCALE GENOMIC DNA]</scope>
    <source>
        <strain evidence="1 2">PUDD_83A45</strain>
    </source>
</reference>
<dbReference type="EMBL" id="CP012342">
    <property type="protein sequence ID" value="AKV58885.1"/>
    <property type="molecule type" value="Genomic_DNA"/>
</dbReference>
<gene>
    <name evidence="1" type="ORF">AK829_06570</name>
</gene>
<name>A0A0K1RBT1_9CORY</name>
<organism evidence="1 2">
    <name type="scientific">Corynebacterium riegelii</name>
    <dbReference type="NCBI Taxonomy" id="156976"/>
    <lineage>
        <taxon>Bacteria</taxon>
        <taxon>Bacillati</taxon>
        <taxon>Actinomycetota</taxon>
        <taxon>Actinomycetes</taxon>
        <taxon>Mycobacteriales</taxon>
        <taxon>Corynebacteriaceae</taxon>
        <taxon>Corynebacterium</taxon>
    </lineage>
</organism>
<dbReference type="KEGG" id="crie:AK829_06570"/>
<sequence length="187" mass="21729">MAYPLEDNALLLRRFHKQLTKQYDDLREAVGVALEYRRKLPYHDYLDEFPSLDRNPMLVALHKQFRDTGLGGLALSEPSGFPTRLWFENDEAILMVRRRKGFRHSTSEEPDQPLIENKRRIVLLWEFPKTGTDSITAFSMQLFDGEGMLEDATKLSQEIQLLTPNEKITADKFYPTRADEQGFNFGS</sequence>
<dbReference type="STRING" id="156976.AK829_06570"/>